<dbReference type="EMBL" id="QDKP01000049">
    <property type="protein sequence ID" value="PVM77468.1"/>
    <property type="molecule type" value="Genomic_DNA"/>
</dbReference>
<evidence type="ECO:0000313" key="2">
    <source>
        <dbReference type="EMBL" id="PVM77468.1"/>
    </source>
</evidence>
<dbReference type="PANTHER" id="PTHR36848">
    <property type="entry name" value="DNA-BINDING PROTEIN (PUTATIVE SECRETED PROTEIN)-RELATED"/>
    <property type="match status" value="1"/>
</dbReference>
<dbReference type="RefSeq" id="WP_116568676.1">
    <property type="nucleotide sequence ID" value="NZ_QDKP01000049.1"/>
</dbReference>
<dbReference type="InterPro" id="IPR053161">
    <property type="entry name" value="Ulvan_degrading_GH"/>
</dbReference>
<sequence length="1018" mass="108424">MVLILHGTGSALAQTQAAPAAVDSASTRALLAALSEGREATKPPPAVAAFRAPPQAARPRIRYWTPQAAVTEAGVRRDIQNLAAQGFGGLELVAMDRPTGVPDDYGWGTPRWNRIMQVAAEEAARLGLTFSVANGPSWPIAMPGVASAEDPSSLFELTYGQQLIEAGSRFEGRAPPGRVRRSEGSPRLVALLAYPLVGERTLDPARAVDLTAAADAAGGLVAFAPPTRDQRWMLVAFWGQPAAQKVGSLYVIDHFSAAGARQVRAYWDQIFSSVLAPGALDDLFNDSLEYKVAMDWTRDLPAVFRAQHGYDLAPYLPFIGVGTTYPKNDVPGFESPDPVRAAQVNQDYLDTLTALHIENHLAPLQALAKQHGATVRYQVGYNKPLAIETLAAAVGVPETEALGRAAIDGMRQMAAAVHILDKPQFSVESAAEFGDGYGQSLRDITWWSKRAWAAGVNAETLHGAAYDGGYEGPGNDQGALPGLVWPGYHAFGGKVTNVWNRQTAPFFSQVLTDYLARGNTLLRRRAKVDVAIFRAGLDVFNDPSVGHGDGEALYPDGGALADRGFSYDFVSPALLALPQSQARDGMIAPSGPGYRALLVPSAPFLSMADLVGFEAFAAQGVRIIFIGPLPRHSRSYGAVLRGETDEQVAAALTRLLARPGVRQVQTYGQVPLALGEMGVAPDAQVMDAPGVLAQHRVDGPTDLYYLYNYNKVSGKDASAVVNPSPEGTSYPRMAVPPREAVKTVRLSLAGQGRPYLLNAWSGSISPIAAYTARPGRVELTLAFQSDEALFVALMDDQTARASGLTPPARHVGADQIANQDIGYADGVLVRRRPSASAMLITDWRMTFAGVAKPADGASAYATSARPSLGPFSLGARLAPLRELSPALRDLSGLATYRSQVTLPAFSPRRAGYLLDLGRVEGAYQVSVNGQVIHGADQQDPVVDLSAFLRGGVNDIAVSVATTLCGSVKCEPARHEGLLGAAGQVYLRPYRIQPLHRARQPGPTRAGVANLRPSPEKPR</sequence>
<dbReference type="Gene3D" id="2.60.120.260">
    <property type="entry name" value="Galactose-binding domain-like"/>
    <property type="match status" value="1"/>
</dbReference>
<evidence type="ECO:0008006" key="4">
    <source>
        <dbReference type="Google" id="ProtNLM"/>
    </source>
</evidence>
<evidence type="ECO:0000313" key="3">
    <source>
        <dbReference type="Proteomes" id="UP000244913"/>
    </source>
</evidence>
<dbReference type="InterPro" id="IPR008979">
    <property type="entry name" value="Galactose-bd-like_sf"/>
</dbReference>
<accession>A0A2T9J7E0</accession>
<evidence type="ECO:0000256" key="1">
    <source>
        <dbReference type="SAM" id="MobiDB-lite"/>
    </source>
</evidence>
<gene>
    <name evidence="2" type="ORF">DDF65_16175</name>
</gene>
<keyword evidence="3" id="KW-1185">Reference proteome</keyword>
<dbReference type="SUPFAM" id="SSF49785">
    <property type="entry name" value="Galactose-binding domain-like"/>
    <property type="match status" value="1"/>
</dbReference>
<dbReference type="PANTHER" id="PTHR36848:SF2">
    <property type="entry name" value="SECRETED PROTEIN"/>
    <property type="match status" value="1"/>
</dbReference>
<protein>
    <recommendedName>
        <fullName evidence="4">Glycoside hydrolase</fullName>
    </recommendedName>
</protein>
<comment type="caution">
    <text evidence="2">The sequence shown here is derived from an EMBL/GenBank/DDBJ whole genome shotgun (WGS) entry which is preliminary data.</text>
</comment>
<reference evidence="2 3" key="1">
    <citation type="submission" date="2018-04" db="EMBL/GenBank/DDBJ databases">
        <title>The genome sequence of Caulobacter sp. 736.</title>
        <authorList>
            <person name="Gao J."/>
            <person name="Sun J."/>
        </authorList>
    </citation>
    <scope>NUCLEOTIDE SEQUENCE [LARGE SCALE GENOMIC DNA]</scope>
    <source>
        <strain evidence="2 3">736</strain>
    </source>
</reference>
<organism evidence="2 3">
    <name type="scientific">Caulobacter radicis</name>
    <dbReference type="NCBI Taxonomy" id="2172650"/>
    <lineage>
        <taxon>Bacteria</taxon>
        <taxon>Pseudomonadati</taxon>
        <taxon>Pseudomonadota</taxon>
        <taxon>Alphaproteobacteria</taxon>
        <taxon>Caulobacterales</taxon>
        <taxon>Caulobacteraceae</taxon>
        <taxon>Caulobacter</taxon>
    </lineage>
</organism>
<feature type="region of interest" description="Disordered" evidence="1">
    <location>
        <begin position="995"/>
        <end position="1018"/>
    </location>
</feature>
<dbReference type="AlphaFoldDB" id="A0A2T9J7E0"/>
<proteinExistence type="predicted"/>
<name>A0A2T9J7E0_9CAUL</name>
<dbReference type="Proteomes" id="UP000244913">
    <property type="component" value="Unassembled WGS sequence"/>
</dbReference>
<dbReference type="Pfam" id="PF17132">
    <property type="entry name" value="Glyco_hydro_106"/>
    <property type="match status" value="2"/>
</dbReference>